<dbReference type="Proteomes" id="UP000694423">
    <property type="component" value="Unplaced"/>
</dbReference>
<protein>
    <submittedName>
        <fullName evidence="1">Uncharacterized protein</fullName>
    </submittedName>
</protein>
<proteinExistence type="predicted"/>
<sequence>DHSGFQWHSHTEGLQMLSVRATDLPSSHAADNAYKERSTLEKRWRDTDSGSWTCFGRNTHIRTNICILTNNYIHTFNSFLVLNIHTYTKRKKENEYHTDLPKNTFSLSIYNRCQTKDITGMKP</sequence>
<reference evidence="1" key="1">
    <citation type="submission" date="2025-08" db="UniProtKB">
        <authorList>
            <consortium name="Ensembl"/>
        </authorList>
    </citation>
    <scope>IDENTIFICATION</scope>
</reference>
<name>A0A8C4JS48_DRONO</name>
<evidence type="ECO:0000313" key="1">
    <source>
        <dbReference type="Ensembl" id="ENSDNVP00000012947.1"/>
    </source>
</evidence>
<reference evidence="1" key="2">
    <citation type="submission" date="2025-09" db="UniProtKB">
        <authorList>
            <consortium name="Ensembl"/>
        </authorList>
    </citation>
    <scope>IDENTIFICATION</scope>
</reference>
<dbReference type="AlphaFoldDB" id="A0A8C4JS48"/>
<evidence type="ECO:0000313" key="2">
    <source>
        <dbReference type="Proteomes" id="UP000694423"/>
    </source>
</evidence>
<keyword evidence="2" id="KW-1185">Reference proteome</keyword>
<organism evidence="1 2">
    <name type="scientific">Dromaius novaehollandiae</name>
    <name type="common">Emu</name>
    <dbReference type="NCBI Taxonomy" id="8790"/>
    <lineage>
        <taxon>Eukaryota</taxon>
        <taxon>Metazoa</taxon>
        <taxon>Chordata</taxon>
        <taxon>Craniata</taxon>
        <taxon>Vertebrata</taxon>
        <taxon>Euteleostomi</taxon>
        <taxon>Archelosauria</taxon>
        <taxon>Archosauria</taxon>
        <taxon>Dinosauria</taxon>
        <taxon>Saurischia</taxon>
        <taxon>Theropoda</taxon>
        <taxon>Coelurosauria</taxon>
        <taxon>Aves</taxon>
        <taxon>Palaeognathae</taxon>
        <taxon>Casuariiformes</taxon>
        <taxon>Dromaiidae</taxon>
        <taxon>Dromaius</taxon>
    </lineage>
</organism>
<dbReference type="Ensembl" id="ENSDNVT00000015596.1">
    <property type="protein sequence ID" value="ENSDNVP00000012947.1"/>
    <property type="gene ID" value="ENSDNVG00000009151.1"/>
</dbReference>
<accession>A0A8C4JS48</accession>